<keyword evidence="2" id="KW-1185">Reference proteome</keyword>
<comment type="caution">
    <text evidence="1">The sequence shown here is derived from an EMBL/GenBank/DDBJ whole genome shotgun (WGS) entry which is preliminary data.</text>
</comment>
<dbReference type="AlphaFoldDB" id="A0A849VES7"/>
<sequence length="75" mass="8621">MNTFVVLLWKDARIATNELHGVVEIDEHDIARLVAEKYEDESGKKVNHYELRGIVTEADELYANLPRLELGLENL</sequence>
<gene>
    <name evidence="1" type="ORF">HG263_06730</name>
</gene>
<name>A0A849VES7_9GAMM</name>
<evidence type="ECO:0000313" key="2">
    <source>
        <dbReference type="Proteomes" id="UP000586305"/>
    </source>
</evidence>
<evidence type="ECO:0000313" key="1">
    <source>
        <dbReference type="EMBL" id="NOU50237.1"/>
    </source>
</evidence>
<protein>
    <submittedName>
        <fullName evidence="1">Uncharacterized protein</fullName>
    </submittedName>
</protein>
<reference evidence="1 2" key="1">
    <citation type="submission" date="2020-04" db="EMBL/GenBank/DDBJ databases">
        <title>Pseudoalteromonas caenipelagi sp. nov., isolated from a tidal flat.</title>
        <authorList>
            <person name="Park S."/>
            <person name="Yoon J.-H."/>
        </authorList>
    </citation>
    <scope>NUCLEOTIDE SEQUENCE [LARGE SCALE GENOMIC DNA]</scope>
    <source>
        <strain evidence="1 2">JBTF-M23</strain>
    </source>
</reference>
<proteinExistence type="predicted"/>
<dbReference type="EMBL" id="JABBPG010000002">
    <property type="protein sequence ID" value="NOU50237.1"/>
    <property type="molecule type" value="Genomic_DNA"/>
</dbReference>
<organism evidence="1 2">
    <name type="scientific">Pseudoalteromonas caenipelagi</name>
    <dbReference type="NCBI Taxonomy" id="2726988"/>
    <lineage>
        <taxon>Bacteria</taxon>
        <taxon>Pseudomonadati</taxon>
        <taxon>Pseudomonadota</taxon>
        <taxon>Gammaproteobacteria</taxon>
        <taxon>Alteromonadales</taxon>
        <taxon>Pseudoalteromonadaceae</taxon>
        <taxon>Pseudoalteromonas</taxon>
    </lineage>
</organism>
<dbReference type="RefSeq" id="WP_171625304.1">
    <property type="nucleotide sequence ID" value="NZ_JABBPG010000002.1"/>
</dbReference>
<dbReference type="Proteomes" id="UP000586305">
    <property type="component" value="Unassembled WGS sequence"/>
</dbReference>
<accession>A0A849VES7</accession>